<feature type="transmembrane region" description="Helical" evidence="2">
    <location>
        <begin position="31"/>
        <end position="49"/>
    </location>
</feature>
<keyword evidence="2" id="KW-0874">Quinone</keyword>
<organism evidence="3 4">
    <name type="scientific">Massilia varians</name>
    <dbReference type="NCBI Taxonomy" id="457921"/>
    <lineage>
        <taxon>Bacteria</taxon>
        <taxon>Pseudomonadati</taxon>
        <taxon>Pseudomonadota</taxon>
        <taxon>Betaproteobacteria</taxon>
        <taxon>Burkholderiales</taxon>
        <taxon>Oxalobacteraceae</taxon>
        <taxon>Telluria group</taxon>
        <taxon>Massilia</taxon>
    </lineage>
</organism>
<dbReference type="NCBIfam" id="NF005164">
    <property type="entry name" value="PRK06638.1-4"/>
    <property type="match status" value="1"/>
</dbReference>
<keyword evidence="4" id="KW-1185">Reference proteome</keyword>
<dbReference type="InterPro" id="IPR001457">
    <property type="entry name" value="NADH_UbQ/plastoQ_OxRdtase_su6"/>
</dbReference>
<keyword evidence="2" id="KW-1133">Transmembrane helix</keyword>
<dbReference type="PANTHER" id="PTHR33269:SF17">
    <property type="entry name" value="NADH-UBIQUINONE OXIDOREDUCTASE CHAIN 6"/>
    <property type="match status" value="1"/>
</dbReference>
<comment type="function">
    <text evidence="2">NDH-1 shuttles electrons from NADH, via FMN and iron-sulfur (Fe-S) centers, to quinones in the respiratory chain. Couples the redox reaction to proton translocation (for every two electrons transferred, four hydrogen ions are translocated across the cytoplasmic membrane), and thus conserves the redox energy in a proton gradient.</text>
</comment>
<feature type="transmembrane region" description="Helical" evidence="2">
    <location>
        <begin position="142"/>
        <end position="165"/>
    </location>
</feature>
<dbReference type="PANTHER" id="PTHR33269">
    <property type="entry name" value="NADH-UBIQUINONE OXIDOREDUCTASE CHAIN 6"/>
    <property type="match status" value="1"/>
</dbReference>
<dbReference type="EMBL" id="AP026966">
    <property type="protein sequence ID" value="BDT60081.1"/>
    <property type="molecule type" value="Genomic_DNA"/>
</dbReference>
<keyword evidence="2" id="KW-0472">Membrane</keyword>
<dbReference type="InterPro" id="IPR042106">
    <property type="entry name" value="Nuo/plastoQ_OxRdtase_6_NuoJ"/>
</dbReference>
<dbReference type="Gene3D" id="1.20.120.1200">
    <property type="entry name" value="NADH-ubiquinone/plastoquinone oxidoreductase chain 6, subunit NuoJ"/>
    <property type="match status" value="1"/>
</dbReference>
<proteinExistence type="inferred from homology"/>
<name>A0ABN6TD00_9BURK</name>
<comment type="subcellular location">
    <subcellularLocation>
        <location evidence="2">Cell membrane</location>
        <topology evidence="2">Multi-pass membrane protein</topology>
    </subcellularLocation>
</comment>
<feature type="transmembrane region" description="Helical" evidence="2">
    <location>
        <begin position="6"/>
        <end position="24"/>
    </location>
</feature>
<comment type="similarity">
    <text evidence="1 2">Belongs to the complex I subunit 6 family.</text>
</comment>
<dbReference type="EC" id="7.1.1.-" evidence="2"/>
<feature type="transmembrane region" description="Helical" evidence="2">
    <location>
        <begin position="89"/>
        <end position="111"/>
    </location>
</feature>
<evidence type="ECO:0000313" key="4">
    <source>
        <dbReference type="Proteomes" id="UP001163336"/>
    </source>
</evidence>
<evidence type="ECO:0000256" key="1">
    <source>
        <dbReference type="ARBA" id="ARBA00005698"/>
    </source>
</evidence>
<feature type="transmembrane region" description="Helical" evidence="2">
    <location>
        <begin position="55"/>
        <end position="77"/>
    </location>
</feature>
<accession>A0ABN6TD00</accession>
<keyword evidence="2" id="KW-0812">Transmembrane</keyword>
<comment type="catalytic activity">
    <reaction evidence="2">
        <text>a quinone + NADH + 5 H(+)(in) = a quinol + NAD(+) + 4 H(+)(out)</text>
        <dbReference type="Rhea" id="RHEA:57888"/>
        <dbReference type="ChEBI" id="CHEBI:15378"/>
        <dbReference type="ChEBI" id="CHEBI:24646"/>
        <dbReference type="ChEBI" id="CHEBI:57540"/>
        <dbReference type="ChEBI" id="CHEBI:57945"/>
        <dbReference type="ChEBI" id="CHEBI:132124"/>
    </reaction>
</comment>
<dbReference type="RefSeq" id="WP_281909053.1">
    <property type="nucleotide sequence ID" value="NZ_AP026966.1"/>
</dbReference>
<dbReference type="Pfam" id="PF00499">
    <property type="entry name" value="Oxidored_q3"/>
    <property type="match status" value="1"/>
</dbReference>
<reference evidence="3" key="1">
    <citation type="submission" date="2022-11" db="EMBL/GenBank/DDBJ databases">
        <title>Isolation and characterization of PLA-degrading bacterium Massilia sp. from Antarctic soil.</title>
        <authorList>
            <person name="Sato K."/>
            <person name="Gomez-Fuentes C."/>
            <person name="Ahmad S.A."/>
            <person name="Zulkharnain A."/>
        </authorList>
    </citation>
    <scope>NUCLEOTIDE SEQUENCE</scope>
    <source>
        <strain evidence="3">N-3</strain>
    </source>
</reference>
<keyword evidence="2" id="KW-0520">NAD</keyword>
<evidence type="ECO:0000256" key="2">
    <source>
        <dbReference type="RuleBase" id="RU004429"/>
    </source>
</evidence>
<evidence type="ECO:0000313" key="3">
    <source>
        <dbReference type="EMBL" id="BDT60081.1"/>
    </source>
</evidence>
<dbReference type="Proteomes" id="UP001163336">
    <property type="component" value="Chromosome"/>
</dbReference>
<protein>
    <recommendedName>
        <fullName evidence="2">NADH-quinone oxidoreductase subunit J</fullName>
        <ecNumber evidence="2">7.1.1.-</ecNumber>
    </recommendedName>
</protein>
<sequence>MEFTTFLFYAFATITVLAALRVITTKNPVHAALFLVLAFFNVAGIWLLLKAEFLAIVLVLVYVGAVMVLFLFVVMMLDINIDRMREGFWGYLPVASGVGALIVLEMAAVLYRAYNQTDLSAEAAALNIGGTKELGLLIYTKYIYGFEIAAVILLVAIIAAVALTLRKRKDTKAIDPGLAVRVKRNDRLRIVKMDAVNQRAIDAAAAERAAAAAAAAAPKEAP</sequence>
<keyword evidence="2" id="KW-1003">Cell membrane</keyword>
<gene>
    <name evidence="3" type="primary">nuoJ</name>
    <name evidence="3" type="ORF">MasN3_35750</name>
</gene>